<keyword evidence="5" id="KW-1185">Reference proteome</keyword>
<evidence type="ECO:0000256" key="1">
    <source>
        <dbReference type="ARBA" id="ARBA00023002"/>
    </source>
</evidence>
<dbReference type="OrthoDB" id="298012at2759"/>
<dbReference type="SUPFAM" id="SSF52283">
    <property type="entry name" value="Formate/glycerate dehydrogenase catalytic domain-like"/>
    <property type="match status" value="1"/>
</dbReference>
<keyword evidence="1" id="KW-0560">Oxidoreductase</keyword>
<sequence>MVSEDCFAGKKLVIAVTYQIDPKAIEEIKAIAPSLTIEFKPIKSWYPEGFPTDRDFFIDADFLLTLRYLPATLDLAPKLQYAQLSQSGVDSVVNTEYVTKTDYPLCNASGVHGPQICEYVFMEILNHNHHAHYLMENQRKGFFELTVTEGGVEDLTDARIGVIGYGSIGRQIGRVAKAHGMKVIAYTSSPRTTPESRVENNMYVPSNTGDPQGLLPDEWHHGKTKEDFDNFLALAKLDYLVMALPLTPITNGMLGKKQFEIMTSGVNQGKKPMLVNIGRGPIVKTMELIDALNNDVIGAAALDVTDPEPLPSDHPLWKTKNCTISPHRSGKSNKYVERVLEILIQNLKNMKDGKPLINTVSRHKGY</sequence>
<dbReference type="AlphaFoldDB" id="A0A1E3PEV7"/>
<dbReference type="PROSITE" id="PS00065">
    <property type="entry name" value="D_2_HYDROXYACID_DH_1"/>
    <property type="match status" value="1"/>
</dbReference>
<reference evidence="4 5" key="1">
    <citation type="journal article" date="2016" name="Proc. Natl. Acad. Sci. U.S.A.">
        <title>Comparative genomics of biotechnologically important yeasts.</title>
        <authorList>
            <person name="Riley R."/>
            <person name="Haridas S."/>
            <person name="Wolfe K.H."/>
            <person name="Lopes M.R."/>
            <person name="Hittinger C.T."/>
            <person name="Goeker M."/>
            <person name="Salamov A.A."/>
            <person name="Wisecaver J.H."/>
            <person name="Long T.M."/>
            <person name="Calvey C.H."/>
            <person name="Aerts A.L."/>
            <person name="Barry K.W."/>
            <person name="Choi C."/>
            <person name="Clum A."/>
            <person name="Coughlan A.Y."/>
            <person name="Deshpande S."/>
            <person name="Douglass A.P."/>
            <person name="Hanson S.J."/>
            <person name="Klenk H.-P."/>
            <person name="LaButti K.M."/>
            <person name="Lapidus A."/>
            <person name="Lindquist E.A."/>
            <person name="Lipzen A.M."/>
            <person name="Meier-Kolthoff J.P."/>
            <person name="Ohm R.A."/>
            <person name="Otillar R.P."/>
            <person name="Pangilinan J.L."/>
            <person name="Peng Y."/>
            <person name="Rokas A."/>
            <person name="Rosa C.A."/>
            <person name="Scheuner C."/>
            <person name="Sibirny A.A."/>
            <person name="Slot J.C."/>
            <person name="Stielow J.B."/>
            <person name="Sun H."/>
            <person name="Kurtzman C.P."/>
            <person name="Blackwell M."/>
            <person name="Grigoriev I.V."/>
            <person name="Jeffries T.W."/>
        </authorList>
    </citation>
    <scope>NUCLEOTIDE SEQUENCE [LARGE SCALE GENOMIC DNA]</scope>
    <source>
        <strain evidence="4 5">DSM 6958</strain>
    </source>
</reference>
<dbReference type="Gene3D" id="3.40.50.720">
    <property type="entry name" value="NAD(P)-binding Rossmann-like Domain"/>
    <property type="match status" value="2"/>
</dbReference>
<evidence type="ECO:0000313" key="5">
    <source>
        <dbReference type="Proteomes" id="UP000095009"/>
    </source>
</evidence>
<feature type="domain" description="D-isomer specific 2-hydroxyacid dehydrogenase NAD-binding" evidence="3">
    <location>
        <begin position="220"/>
        <end position="328"/>
    </location>
</feature>
<dbReference type="EMBL" id="KV454413">
    <property type="protein sequence ID" value="ODQ63850.1"/>
    <property type="molecule type" value="Genomic_DNA"/>
</dbReference>
<feature type="domain" description="D-isomer specific 2-hydroxyacid dehydrogenase NAD-binding" evidence="3">
    <location>
        <begin position="122"/>
        <end position="194"/>
    </location>
</feature>
<dbReference type="InterPro" id="IPR006140">
    <property type="entry name" value="D-isomer_DH_NAD-bd"/>
</dbReference>
<dbReference type="Proteomes" id="UP000095009">
    <property type="component" value="Unassembled WGS sequence"/>
</dbReference>
<accession>A0A1E3PEV7</accession>
<dbReference type="GO" id="GO:0016491">
    <property type="term" value="F:oxidoreductase activity"/>
    <property type="evidence" value="ECO:0007669"/>
    <property type="project" value="UniProtKB-KW"/>
</dbReference>
<dbReference type="STRING" id="857566.A0A1E3PEV7"/>
<dbReference type="InterPro" id="IPR029752">
    <property type="entry name" value="D-isomer_DH_CS1"/>
</dbReference>
<evidence type="ECO:0000256" key="2">
    <source>
        <dbReference type="ARBA" id="ARBA00023027"/>
    </source>
</evidence>
<keyword evidence="2" id="KW-0520">NAD</keyword>
<dbReference type="SUPFAM" id="SSF51735">
    <property type="entry name" value="NAD(P)-binding Rossmann-fold domains"/>
    <property type="match status" value="1"/>
</dbReference>
<proteinExistence type="predicted"/>
<dbReference type="InterPro" id="IPR036291">
    <property type="entry name" value="NAD(P)-bd_dom_sf"/>
</dbReference>
<dbReference type="PANTHER" id="PTHR43333:SF1">
    <property type="entry name" value="D-ISOMER SPECIFIC 2-HYDROXYACID DEHYDROGENASE NAD-BINDING DOMAIN-CONTAINING PROTEIN"/>
    <property type="match status" value="1"/>
</dbReference>
<name>A0A1E3PEV7_9ASCO</name>
<organism evidence="4 5">
    <name type="scientific">Nadsonia fulvescens var. elongata DSM 6958</name>
    <dbReference type="NCBI Taxonomy" id="857566"/>
    <lineage>
        <taxon>Eukaryota</taxon>
        <taxon>Fungi</taxon>
        <taxon>Dikarya</taxon>
        <taxon>Ascomycota</taxon>
        <taxon>Saccharomycotina</taxon>
        <taxon>Dipodascomycetes</taxon>
        <taxon>Dipodascales</taxon>
        <taxon>Dipodascales incertae sedis</taxon>
        <taxon>Nadsonia</taxon>
    </lineage>
</organism>
<evidence type="ECO:0000313" key="4">
    <source>
        <dbReference type="EMBL" id="ODQ63850.1"/>
    </source>
</evidence>
<dbReference type="PANTHER" id="PTHR43333">
    <property type="entry name" value="2-HACID_DH_C DOMAIN-CONTAINING PROTEIN"/>
    <property type="match status" value="1"/>
</dbReference>
<gene>
    <name evidence="4" type="ORF">NADFUDRAFT_52841</name>
</gene>
<protein>
    <recommendedName>
        <fullName evidence="3">D-isomer specific 2-hydroxyacid dehydrogenase NAD-binding domain-containing protein</fullName>
    </recommendedName>
</protein>
<dbReference type="GO" id="GO:0051287">
    <property type="term" value="F:NAD binding"/>
    <property type="evidence" value="ECO:0007669"/>
    <property type="project" value="InterPro"/>
</dbReference>
<evidence type="ECO:0000259" key="3">
    <source>
        <dbReference type="Pfam" id="PF02826"/>
    </source>
</evidence>
<dbReference type="Pfam" id="PF02826">
    <property type="entry name" value="2-Hacid_dh_C"/>
    <property type="match status" value="2"/>
</dbReference>